<dbReference type="GO" id="GO:0030983">
    <property type="term" value="F:mismatched DNA binding"/>
    <property type="evidence" value="ECO:0007669"/>
    <property type="project" value="InterPro"/>
</dbReference>
<dbReference type="Pfam" id="PF05192">
    <property type="entry name" value="MutS_III"/>
    <property type="match status" value="1"/>
</dbReference>
<feature type="domain" description="DNA mismatch repair proteins mutS family" evidence="5">
    <location>
        <begin position="1096"/>
        <end position="1112"/>
    </location>
</feature>
<reference evidence="8" key="1">
    <citation type="submission" date="2012-05" db="EMBL/GenBank/DDBJ databases">
        <title>Whole Genome Assembly of Lutzomyia longipalpis.</title>
        <authorList>
            <person name="Richards S."/>
            <person name="Qu C."/>
            <person name="Dillon R."/>
            <person name="Worley K."/>
            <person name="Scherer S."/>
            <person name="Batterton M."/>
            <person name="Taylor A."/>
            <person name="Hawes A."/>
            <person name="Hernandez B."/>
            <person name="Kovar C."/>
            <person name="Mandapat C."/>
            <person name="Pham C."/>
            <person name="Qu C."/>
            <person name="Jing C."/>
            <person name="Bess C."/>
            <person name="Bandaranaike D."/>
            <person name="Ngo D."/>
            <person name="Ongeri F."/>
            <person name="Arias F."/>
            <person name="Lara F."/>
            <person name="Weissenberger G."/>
            <person name="Kamau G."/>
            <person name="Han H."/>
            <person name="Shen H."/>
            <person name="Dinh H."/>
            <person name="Khalil I."/>
            <person name="Jones J."/>
            <person name="Shafer J."/>
            <person name="Jayaseelan J."/>
            <person name="Quiroz J."/>
            <person name="Blankenburg K."/>
            <person name="Nguyen L."/>
            <person name="Jackson L."/>
            <person name="Francisco L."/>
            <person name="Tang L.-Y."/>
            <person name="Pu L.-L."/>
            <person name="Perales L."/>
            <person name="Lorensuhewa L."/>
            <person name="Munidasa M."/>
            <person name="Coyle M."/>
            <person name="Taylor M."/>
            <person name="Puazo M."/>
            <person name="Firestine M."/>
            <person name="Scheel M."/>
            <person name="Javaid M."/>
            <person name="Wang M."/>
            <person name="Li M."/>
            <person name="Tabassum N."/>
            <person name="Saada N."/>
            <person name="Osuji N."/>
            <person name="Aqrawi P."/>
            <person name="Fu Q."/>
            <person name="Thornton R."/>
            <person name="Raj R."/>
            <person name="Goodspeed R."/>
            <person name="Mata R."/>
            <person name="Najjar R."/>
            <person name="Gubbala S."/>
            <person name="Lee S."/>
            <person name="Denson S."/>
            <person name="Patil S."/>
            <person name="Macmil S."/>
            <person name="Qi S."/>
            <person name="Matskevitch T."/>
            <person name="Palculict T."/>
            <person name="Mathew T."/>
            <person name="Vee V."/>
            <person name="Velamala V."/>
            <person name="Korchina V."/>
            <person name="Cai W."/>
            <person name="Liu W."/>
            <person name="Dai W."/>
            <person name="Zou X."/>
            <person name="Zhu Y."/>
            <person name="Zhang Y."/>
            <person name="Wu Y.-Q."/>
            <person name="Xin Y."/>
            <person name="Nazarath L."/>
            <person name="Kovar C."/>
            <person name="Han Y."/>
            <person name="Muzny D."/>
            <person name="Gibbs R."/>
        </authorList>
    </citation>
    <scope>NUCLEOTIDE SEQUENCE [LARGE SCALE GENOMIC DNA]</scope>
    <source>
        <strain evidence="8">Jacobina</strain>
    </source>
</reference>
<dbReference type="GO" id="GO:0140664">
    <property type="term" value="F:ATP-dependent DNA damage sensor activity"/>
    <property type="evidence" value="ECO:0007669"/>
    <property type="project" value="InterPro"/>
</dbReference>
<accession>A0A1B0GIV7</accession>
<dbReference type="InterPro" id="IPR036187">
    <property type="entry name" value="DNA_mismatch_repair_MutS_sf"/>
</dbReference>
<reference evidence="7" key="3">
    <citation type="submission" date="2020-05" db="UniProtKB">
        <authorList>
            <consortium name="EnsemblMetazoa"/>
        </authorList>
    </citation>
    <scope>IDENTIFICATION</scope>
    <source>
        <strain evidence="7">Jacobina</strain>
    </source>
</reference>
<dbReference type="AlphaFoldDB" id="A0A1B0GIV7"/>
<dbReference type="EMBL" id="GITU01005566">
    <property type="protein sequence ID" value="MBC1174269.1"/>
    <property type="molecule type" value="Transcribed_RNA"/>
</dbReference>
<dbReference type="VEuPathDB" id="VectorBase:LLONM1_002718"/>
<dbReference type="GO" id="GO:0005634">
    <property type="term" value="C:nucleus"/>
    <property type="evidence" value="ECO:0007669"/>
    <property type="project" value="TreeGrafter"/>
</dbReference>
<dbReference type="EMBL" id="AJWK01017687">
    <property type="status" value="NOT_ANNOTATED_CDS"/>
    <property type="molecule type" value="Genomic_DNA"/>
</dbReference>
<evidence type="ECO:0000256" key="1">
    <source>
        <dbReference type="ARBA" id="ARBA00006271"/>
    </source>
</evidence>
<keyword evidence="8" id="KW-1185">Reference proteome</keyword>
<dbReference type="Gene3D" id="1.10.1420.10">
    <property type="match status" value="1"/>
</dbReference>
<evidence type="ECO:0000256" key="2">
    <source>
        <dbReference type="ARBA" id="ARBA00022741"/>
    </source>
</evidence>
<dbReference type="Pfam" id="PF00488">
    <property type="entry name" value="MutS_V"/>
    <property type="match status" value="2"/>
</dbReference>
<protein>
    <submittedName>
        <fullName evidence="6">Putative mismatch repair atpase msh5 muts family</fullName>
    </submittedName>
</protein>
<dbReference type="Gene3D" id="3.40.50.300">
    <property type="entry name" value="P-loop containing nucleotide triphosphate hydrolases"/>
    <property type="match status" value="2"/>
</dbReference>
<evidence type="ECO:0000256" key="4">
    <source>
        <dbReference type="ARBA" id="ARBA00023125"/>
    </source>
</evidence>
<dbReference type="InterPro" id="IPR000432">
    <property type="entry name" value="DNA_mismatch_repair_MutS_C"/>
</dbReference>
<reference evidence="6" key="2">
    <citation type="journal article" date="2020" name="BMC">
        <title>Leishmania infection induces a limited differential gene expression in the sand fly midgut.</title>
        <authorList>
            <person name="Coutinho-Abreu I.V."/>
            <person name="Serafim T.D."/>
            <person name="Meneses C."/>
            <person name="Kamhawi S."/>
            <person name="Oliveira F."/>
            <person name="Valenzuela J.G."/>
        </authorList>
    </citation>
    <scope>NUCLEOTIDE SEQUENCE</scope>
    <source>
        <strain evidence="6">Jacobina</strain>
        <tissue evidence="6">Midgut</tissue>
    </source>
</reference>
<dbReference type="VEuPathDB" id="VectorBase:LLONM1_001997"/>
<sequence>MDSNDTIENLSSINQDLFEEYEHLLSLCWDSATLSATFYVMQTMEMFIVPEITDLRPMFSYTHNLFRQLNPIAVMASGHESFLREIMNLLKFPESACAKDYSVNVVLNNPDMNKFVVFPQSEKSFPENHRRLFNVNVAGFENESEKKTYLNTNIPLHQKLVIQSAGNLLRYMEANWKSISPDNAKPIISSLKVFSLKSQVLIDDSSYLALEIFNTAPHPSGFMKGIKGTEQIGFSLYRLLNHCQSKQPTNDIAVLRKRYDTIEWCLDPRNADTVGQLRKVLRHVYEISRCFKKILEKPDKMYFWKIFRTSITNAFRVCELCRDSTEPEQNCGIVGDLRDAIECQVDIMVGFDAELDAMKAILRAAQVSVPDETKDIIRSIFPVYESCEFTLVPEMGFVVAIKSPMITPSFDTATSKSGVKFICHTKETYYYTTPSCRELNDKYGAIYNDICMREQQICTDLIAFITKNLPKLLGIIKSCAQLDCFIAMATVSGNVCTFGHKCTQEKGLNIVNGRHALMEECKTVIPNDVHISPSTGNLITIITAPNSAGKSIYLKQVGIIVYLAHIGCYVPAASAEIGTVNAIYSRIHSSDAVHQEISSFLYDLHQMANIIANSTERSLILIDEFGSGTTVNEGKSLLVACIEDLSRRGAFAPIAIFSTHYLDTVDLCEVREMLKEITIESHFDDSGKLQTTYKIIDGRYPQQNANELHNIRSSVKNLDTLTDERLKSILEKMNSSSSAPPDSDALLREKLHCAYSTLMTITNAFRVCELCRDSTEPEQNCGIVGDLRDAIECQVDIMVVFMAINEIIDIDEGMEQNKFITLEGFDAELDAMKAILRAAQVSVPDETKDIIRSIFPVYESCEFTLVPEMGFVVAIKSPMITPVSSDSSSTATSKSGVKFICHTKETYYYTTPSCRELNDKYGAIYNDICMREQQICTDLIAFITKNLPKLLGIIKSCAQLDCFIAMATVSGKRMYVRPQMHAEKGLNIVNGRHALMEECKTVIPNDVHISPSTGNLITIITAPNSAGKSIYLKQVGIIVYLAHIGCYVPAASAEIGTVNAIYSRIHSSDAVHQEISSFLYDLHQMANIIANSTERSLILIDEFGSGTTVNEGKSLLVACIEDLSRRGAFAPIAIFSTHYLDTVDLCEVREMLKEITIESRFDDSGKLQTTYKIIDGRYPQQNANELHNIRSSVKNLDTLTDERLKSILEKIQA</sequence>
<dbReference type="SUPFAM" id="SSF52540">
    <property type="entry name" value="P-loop containing nucleoside triphosphate hydrolases"/>
    <property type="match status" value="2"/>
</dbReference>
<dbReference type="InterPro" id="IPR007696">
    <property type="entry name" value="DNA_mismatch_repair_MutS_core"/>
</dbReference>
<dbReference type="GO" id="GO:0006298">
    <property type="term" value="P:mismatch repair"/>
    <property type="evidence" value="ECO:0007669"/>
    <property type="project" value="InterPro"/>
</dbReference>
<organism evidence="7 8">
    <name type="scientific">Lutzomyia longipalpis</name>
    <name type="common">Sand fly</name>
    <dbReference type="NCBI Taxonomy" id="7200"/>
    <lineage>
        <taxon>Eukaryota</taxon>
        <taxon>Metazoa</taxon>
        <taxon>Ecdysozoa</taxon>
        <taxon>Arthropoda</taxon>
        <taxon>Hexapoda</taxon>
        <taxon>Insecta</taxon>
        <taxon>Pterygota</taxon>
        <taxon>Neoptera</taxon>
        <taxon>Endopterygota</taxon>
        <taxon>Diptera</taxon>
        <taxon>Nematocera</taxon>
        <taxon>Psychodoidea</taxon>
        <taxon>Psychodidae</taxon>
        <taxon>Lutzomyia</taxon>
        <taxon>Lutzomyia</taxon>
    </lineage>
</organism>
<dbReference type="InterPro" id="IPR027417">
    <property type="entry name" value="P-loop_NTPase"/>
</dbReference>
<keyword evidence="3" id="KW-0067">ATP-binding</keyword>
<dbReference type="PANTHER" id="PTHR11361:SF20">
    <property type="entry name" value="MUTS PROTEIN HOMOLOG 5"/>
    <property type="match status" value="1"/>
</dbReference>
<evidence type="ECO:0000313" key="7">
    <source>
        <dbReference type="EnsemblMetazoa" id="LLOJ005613-PA"/>
    </source>
</evidence>
<evidence type="ECO:0000256" key="3">
    <source>
        <dbReference type="ARBA" id="ARBA00022840"/>
    </source>
</evidence>
<keyword evidence="2" id="KW-0547">Nucleotide-binding</keyword>
<name>A0A1B0GIV7_LUTLO</name>
<feature type="domain" description="DNA mismatch repair proteins mutS family" evidence="5">
    <location>
        <begin position="618"/>
        <end position="634"/>
    </location>
</feature>
<dbReference type="GO" id="GO:0051026">
    <property type="term" value="P:chiasma assembly"/>
    <property type="evidence" value="ECO:0007669"/>
    <property type="project" value="TreeGrafter"/>
</dbReference>
<dbReference type="EMBL" id="AJWK01017686">
    <property type="status" value="NOT_ANNOTATED_CDS"/>
    <property type="molecule type" value="Genomic_DNA"/>
</dbReference>
<dbReference type="InterPro" id="IPR045076">
    <property type="entry name" value="MutS"/>
</dbReference>
<dbReference type="GO" id="GO:0005524">
    <property type="term" value="F:ATP binding"/>
    <property type="evidence" value="ECO:0007669"/>
    <property type="project" value="UniProtKB-KW"/>
</dbReference>
<dbReference type="Proteomes" id="UP000092461">
    <property type="component" value="Unassembled WGS sequence"/>
</dbReference>
<evidence type="ECO:0000313" key="8">
    <source>
        <dbReference type="Proteomes" id="UP000092461"/>
    </source>
</evidence>
<proteinExistence type="inferred from homology"/>
<dbReference type="SUPFAM" id="SSF48334">
    <property type="entry name" value="DNA repair protein MutS, domain III"/>
    <property type="match status" value="2"/>
</dbReference>
<comment type="similarity">
    <text evidence="1">Belongs to the DNA mismatch repair MutS family.</text>
</comment>
<dbReference type="PROSITE" id="PS00486">
    <property type="entry name" value="DNA_MISMATCH_REPAIR_2"/>
    <property type="match status" value="2"/>
</dbReference>
<keyword evidence="4" id="KW-0238">DNA-binding</keyword>
<dbReference type="EMBL" id="AJWK01017685">
    <property type="status" value="NOT_ANNOTATED_CDS"/>
    <property type="molecule type" value="Genomic_DNA"/>
</dbReference>
<evidence type="ECO:0000259" key="5">
    <source>
        <dbReference type="PROSITE" id="PS00486"/>
    </source>
</evidence>
<dbReference type="SMART" id="SM00534">
    <property type="entry name" value="MUTSac"/>
    <property type="match status" value="2"/>
</dbReference>
<evidence type="ECO:0000313" key="6">
    <source>
        <dbReference type="EMBL" id="MBC1174269.1"/>
    </source>
</evidence>
<dbReference type="SMART" id="SM00533">
    <property type="entry name" value="MUTSd"/>
    <property type="match status" value="2"/>
</dbReference>
<dbReference type="PANTHER" id="PTHR11361">
    <property type="entry name" value="DNA MISMATCH REPAIR PROTEIN MUTS FAMILY MEMBER"/>
    <property type="match status" value="1"/>
</dbReference>
<dbReference type="EnsemblMetazoa" id="LLOJ005613-RA">
    <property type="protein sequence ID" value="LLOJ005613-PA"/>
    <property type="gene ID" value="LLOJ005613"/>
</dbReference>
<dbReference type="VEuPathDB" id="VectorBase:LLOJ005613"/>